<organism evidence="2 3">
    <name type="scientific">Rhodanobacter hydrolyticus</name>
    <dbReference type="NCBI Taxonomy" id="2250595"/>
    <lineage>
        <taxon>Bacteria</taxon>
        <taxon>Pseudomonadati</taxon>
        <taxon>Pseudomonadota</taxon>
        <taxon>Gammaproteobacteria</taxon>
        <taxon>Lysobacterales</taxon>
        <taxon>Rhodanobacteraceae</taxon>
        <taxon>Rhodanobacter</taxon>
    </lineage>
</organism>
<reference evidence="2 3" key="1">
    <citation type="submission" date="2020-10" db="EMBL/GenBank/DDBJ databases">
        <title>Phylogeny of dyella-like bacteria.</title>
        <authorList>
            <person name="Fu J."/>
        </authorList>
    </citation>
    <scope>NUCLEOTIDE SEQUENCE [LARGE SCALE GENOMIC DNA]</scope>
    <source>
        <strain evidence="2 3">KACC 19113</strain>
    </source>
</reference>
<dbReference type="InterPro" id="IPR010260">
    <property type="entry name" value="AlpA"/>
</dbReference>
<evidence type="ECO:0000313" key="3">
    <source>
        <dbReference type="Proteomes" id="UP001620339"/>
    </source>
</evidence>
<dbReference type="PANTHER" id="PTHR36154">
    <property type="entry name" value="DNA-BINDING TRANSCRIPTIONAL ACTIVATOR ALPA"/>
    <property type="match status" value="1"/>
</dbReference>
<evidence type="ECO:0000256" key="1">
    <source>
        <dbReference type="SAM" id="MobiDB-lite"/>
    </source>
</evidence>
<dbReference type="InterPro" id="IPR052931">
    <property type="entry name" value="Prophage_regulatory_activator"/>
</dbReference>
<sequence length="119" mass="13407">MHHATQTSQPTSTKGLAPHIQCPGKPIGGMDHLYLAPATHHGQHTDTPSRYAVRARDGMAMTGDKRSHWYDRQNEKSAAYDPTFPRSFKLGDSPRSPTVWWVHEILAWLEARAAKSRLH</sequence>
<gene>
    <name evidence="2" type="ORF">ISP25_04875</name>
</gene>
<accession>A0ABW8J270</accession>
<name>A0ABW8J270_9GAMM</name>
<protein>
    <submittedName>
        <fullName evidence="2">AlpA family phage regulatory protein</fullName>
    </submittedName>
</protein>
<evidence type="ECO:0000313" key="2">
    <source>
        <dbReference type="EMBL" id="MFK2876402.1"/>
    </source>
</evidence>
<dbReference type="Pfam" id="PF05930">
    <property type="entry name" value="Phage_AlpA"/>
    <property type="match status" value="1"/>
</dbReference>
<feature type="region of interest" description="Disordered" evidence="1">
    <location>
        <begin position="1"/>
        <end position="22"/>
    </location>
</feature>
<dbReference type="RefSeq" id="WP_404612142.1">
    <property type="nucleotide sequence ID" value="NZ_JADIKK010000008.1"/>
</dbReference>
<proteinExistence type="predicted"/>
<keyword evidence="3" id="KW-1185">Reference proteome</keyword>
<dbReference type="PANTHER" id="PTHR36154:SF1">
    <property type="entry name" value="DNA-BINDING TRANSCRIPTIONAL ACTIVATOR ALPA"/>
    <property type="match status" value="1"/>
</dbReference>
<comment type="caution">
    <text evidence="2">The sequence shown here is derived from an EMBL/GenBank/DDBJ whole genome shotgun (WGS) entry which is preliminary data.</text>
</comment>
<dbReference type="EMBL" id="JADIKK010000008">
    <property type="protein sequence ID" value="MFK2876402.1"/>
    <property type="molecule type" value="Genomic_DNA"/>
</dbReference>
<feature type="compositionally biased region" description="Polar residues" evidence="1">
    <location>
        <begin position="1"/>
        <end position="14"/>
    </location>
</feature>
<dbReference type="Proteomes" id="UP001620339">
    <property type="component" value="Unassembled WGS sequence"/>
</dbReference>